<accession>A0A1I0D0C8</accession>
<dbReference type="SUPFAM" id="SSF53850">
    <property type="entry name" value="Periplasmic binding protein-like II"/>
    <property type="match status" value="1"/>
</dbReference>
<feature type="domain" description="HTH lysR-type" evidence="5">
    <location>
        <begin position="1"/>
        <end position="58"/>
    </location>
</feature>
<dbReference type="PANTHER" id="PTHR30126:SF81">
    <property type="entry name" value="HTH-TYPE TRANSCRIPTIONAL REGULATOR ILVY"/>
    <property type="match status" value="1"/>
</dbReference>
<dbReference type="PANTHER" id="PTHR30126">
    <property type="entry name" value="HTH-TYPE TRANSCRIPTIONAL REGULATOR"/>
    <property type="match status" value="1"/>
</dbReference>
<keyword evidence="3 6" id="KW-0238">DNA-binding</keyword>
<dbReference type="AlphaFoldDB" id="A0A1I0D0C8"/>
<dbReference type="GO" id="GO:0000976">
    <property type="term" value="F:transcription cis-regulatory region binding"/>
    <property type="evidence" value="ECO:0007669"/>
    <property type="project" value="TreeGrafter"/>
</dbReference>
<keyword evidence="2" id="KW-0805">Transcription regulation</keyword>
<dbReference type="CDD" id="cd05466">
    <property type="entry name" value="PBP2_LTTR_substrate"/>
    <property type="match status" value="1"/>
</dbReference>
<dbReference type="InterPro" id="IPR005119">
    <property type="entry name" value="LysR_subst-bd"/>
</dbReference>
<name>A0A1I0D0C8_9GAMM</name>
<evidence type="ECO:0000259" key="5">
    <source>
        <dbReference type="PROSITE" id="PS50931"/>
    </source>
</evidence>
<dbReference type="Gene3D" id="3.40.190.290">
    <property type="match status" value="1"/>
</dbReference>
<keyword evidence="7" id="KW-1185">Reference proteome</keyword>
<dbReference type="PRINTS" id="PR00039">
    <property type="entry name" value="HTHLYSR"/>
</dbReference>
<keyword evidence="4" id="KW-0804">Transcription</keyword>
<gene>
    <name evidence="6" type="ORF">SAMN04487962_10665</name>
</gene>
<dbReference type="OrthoDB" id="9785745at2"/>
<evidence type="ECO:0000256" key="3">
    <source>
        <dbReference type="ARBA" id="ARBA00023125"/>
    </source>
</evidence>
<protein>
    <submittedName>
        <fullName evidence="6">DNA-binding transcriptional regulator, LysR family</fullName>
    </submittedName>
</protein>
<dbReference type="Pfam" id="PF03466">
    <property type="entry name" value="LysR_substrate"/>
    <property type="match status" value="1"/>
</dbReference>
<evidence type="ECO:0000313" key="7">
    <source>
        <dbReference type="Proteomes" id="UP000198762"/>
    </source>
</evidence>
<evidence type="ECO:0000313" key="6">
    <source>
        <dbReference type="EMBL" id="SET25189.1"/>
    </source>
</evidence>
<sequence>MDSNALKAFVTIVDQGSFSEAGETLHLTQPAISKRLAALENQLGTPLLERRHRQIRLTDAGARLLPHARRILDEVHNARLALQDGAGEVSGHLALIASHHIGLHHLPAWLQRLSREYPEVSLGLQFMDSEGAYDQMRKRTAELAFVTLSESMDQSFEVHVRWEDRMAFVVSPDHPLAQLDSPGLAELSRYDALLPEAGTATYRTVSRLFLDADLPLNLPMPTNYMETLKVMAGVGLGWSVLPVNMVDESLKVVPVPHRVSRFLGAIGLRGRTLSPQARALLGIAGEIR</sequence>
<dbReference type="InterPro" id="IPR036390">
    <property type="entry name" value="WH_DNA-bd_sf"/>
</dbReference>
<dbReference type="STRING" id="430453.SAMN04487962_10665"/>
<dbReference type="Proteomes" id="UP000198762">
    <property type="component" value="Unassembled WGS sequence"/>
</dbReference>
<organism evidence="6 7">
    <name type="scientific">Marinobacter segnicrescens</name>
    <dbReference type="NCBI Taxonomy" id="430453"/>
    <lineage>
        <taxon>Bacteria</taxon>
        <taxon>Pseudomonadati</taxon>
        <taxon>Pseudomonadota</taxon>
        <taxon>Gammaproteobacteria</taxon>
        <taxon>Pseudomonadales</taxon>
        <taxon>Marinobacteraceae</taxon>
        <taxon>Marinobacter</taxon>
    </lineage>
</organism>
<reference evidence="7" key="1">
    <citation type="submission" date="2016-10" db="EMBL/GenBank/DDBJ databases">
        <authorList>
            <person name="Varghese N."/>
            <person name="Submissions S."/>
        </authorList>
    </citation>
    <scope>NUCLEOTIDE SEQUENCE [LARGE SCALE GENOMIC DNA]</scope>
    <source>
        <strain evidence="7">CGMCC 1.6489</strain>
    </source>
</reference>
<evidence type="ECO:0000256" key="4">
    <source>
        <dbReference type="ARBA" id="ARBA00023163"/>
    </source>
</evidence>
<evidence type="ECO:0000256" key="2">
    <source>
        <dbReference type="ARBA" id="ARBA00023015"/>
    </source>
</evidence>
<comment type="similarity">
    <text evidence="1">Belongs to the LysR transcriptional regulatory family.</text>
</comment>
<dbReference type="InterPro" id="IPR000847">
    <property type="entry name" value="LysR_HTH_N"/>
</dbReference>
<dbReference type="EMBL" id="FOHZ01000006">
    <property type="protein sequence ID" value="SET25189.1"/>
    <property type="molecule type" value="Genomic_DNA"/>
</dbReference>
<dbReference type="GO" id="GO:0003700">
    <property type="term" value="F:DNA-binding transcription factor activity"/>
    <property type="evidence" value="ECO:0007669"/>
    <property type="project" value="InterPro"/>
</dbReference>
<dbReference type="Pfam" id="PF00126">
    <property type="entry name" value="HTH_1"/>
    <property type="match status" value="1"/>
</dbReference>
<dbReference type="Gene3D" id="1.10.10.10">
    <property type="entry name" value="Winged helix-like DNA-binding domain superfamily/Winged helix DNA-binding domain"/>
    <property type="match status" value="1"/>
</dbReference>
<proteinExistence type="inferred from homology"/>
<dbReference type="RefSeq" id="WP_091850319.1">
    <property type="nucleotide sequence ID" value="NZ_FOHZ01000006.1"/>
</dbReference>
<dbReference type="PROSITE" id="PS50931">
    <property type="entry name" value="HTH_LYSR"/>
    <property type="match status" value="1"/>
</dbReference>
<dbReference type="FunFam" id="1.10.10.10:FF:000001">
    <property type="entry name" value="LysR family transcriptional regulator"/>
    <property type="match status" value="1"/>
</dbReference>
<evidence type="ECO:0000256" key="1">
    <source>
        <dbReference type="ARBA" id="ARBA00009437"/>
    </source>
</evidence>
<dbReference type="InterPro" id="IPR036388">
    <property type="entry name" value="WH-like_DNA-bd_sf"/>
</dbReference>
<dbReference type="SUPFAM" id="SSF46785">
    <property type="entry name" value="Winged helix' DNA-binding domain"/>
    <property type="match status" value="1"/>
</dbReference>